<name>A0A345I1X7_9ACTN</name>
<dbReference type="OrthoDB" id="4652229at2"/>
<dbReference type="SUPFAM" id="SSF55874">
    <property type="entry name" value="ATPase domain of HSP90 chaperone/DNA topoisomerase II/histidine kinase"/>
    <property type="match status" value="1"/>
</dbReference>
<accession>A0A345I1X7</accession>
<dbReference type="Proteomes" id="UP000253868">
    <property type="component" value="Chromosome"/>
</dbReference>
<protein>
    <recommendedName>
        <fullName evidence="2">histidine kinase</fullName>
        <ecNumber evidence="2">2.7.13.3</ecNumber>
    </recommendedName>
</protein>
<evidence type="ECO:0000256" key="3">
    <source>
        <dbReference type="ARBA" id="ARBA00022553"/>
    </source>
</evidence>
<evidence type="ECO:0000256" key="1">
    <source>
        <dbReference type="ARBA" id="ARBA00000085"/>
    </source>
</evidence>
<gene>
    <name evidence="8" type="ORF">DVK44_27790</name>
</gene>
<dbReference type="EC" id="2.7.13.3" evidence="2"/>
<dbReference type="InterPro" id="IPR003594">
    <property type="entry name" value="HATPase_dom"/>
</dbReference>
<keyword evidence="5 8" id="KW-0418">Kinase</keyword>
<dbReference type="InterPro" id="IPR036890">
    <property type="entry name" value="HATPase_C_sf"/>
</dbReference>
<proteinExistence type="predicted"/>
<evidence type="ECO:0000256" key="6">
    <source>
        <dbReference type="SAM" id="MobiDB-lite"/>
    </source>
</evidence>
<dbReference type="GO" id="GO:0004673">
    <property type="term" value="F:protein histidine kinase activity"/>
    <property type="evidence" value="ECO:0007669"/>
    <property type="project" value="UniProtKB-EC"/>
</dbReference>
<dbReference type="EMBL" id="CP031194">
    <property type="protein sequence ID" value="AXG82951.1"/>
    <property type="molecule type" value="Genomic_DNA"/>
</dbReference>
<feature type="region of interest" description="Disordered" evidence="6">
    <location>
        <begin position="355"/>
        <end position="443"/>
    </location>
</feature>
<comment type="catalytic activity">
    <reaction evidence="1">
        <text>ATP + protein L-histidine = ADP + protein N-phospho-L-histidine.</text>
        <dbReference type="EC" id="2.7.13.3"/>
    </reaction>
</comment>
<dbReference type="AlphaFoldDB" id="A0A345I1X7"/>
<dbReference type="PANTHER" id="PTHR45436:SF5">
    <property type="entry name" value="SENSOR HISTIDINE KINASE TRCS"/>
    <property type="match status" value="1"/>
</dbReference>
<organism evidence="8 9">
    <name type="scientific">Streptomyces paludis</name>
    <dbReference type="NCBI Taxonomy" id="2282738"/>
    <lineage>
        <taxon>Bacteria</taxon>
        <taxon>Bacillati</taxon>
        <taxon>Actinomycetota</taxon>
        <taxon>Actinomycetes</taxon>
        <taxon>Kitasatosporales</taxon>
        <taxon>Streptomycetaceae</taxon>
        <taxon>Streptomyces</taxon>
    </lineage>
</organism>
<feature type="compositionally biased region" description="Polar residues" evidence="6">
    <location>
        <begin position="434"/>
        <end position="443"/>
    </location>
</feature>
<evidence type="ECO:0000259" key="7">
    <source>
        <dbReference type="Pfam" id="PF02518"/>
    </source>
</evidence>
<feature type="compositionally biased region" description="Pro residues" evidence="6">
    <location>
        <begin position="359"/>
        <end position="379"/>
    </location>
</feature>
<evidence type="ECO:0000313" key="8">
    <source>
        <dbReference type="EMBL" id="AXG82951.1"/>
    </source>
</evidence>
<evidence type="ECO:0000313" key="9">
    <source>
        <dbReference type="Proteomes" id="UP000253868"/>
    </source>
</evidence>
<dbReference type="GO" id="GO:0000160">
    <property type="term" value="P:phosphorelay signal transduction system"/>
    <property type="evidence" value="ECO:0007669"/>
    <property type="project" value="TreeGrafter"/>
</dbReference>
<dbReference type="Gene3D" id="3.30.565.10">
    <property type="entry name" value="Histidine kinase-like ATPase, C-terminal domain"/>
    <property type="match status" value="1"/>
</dbReference>
<keyword evidence="9" id="KW-1185">Reference proteome</keyword>
<feature type="compositionally biased region" description="Low complexity" evidence="6">
    <location>
        <begin position="397"/>
        <end position="415"/>
    </location>
</feature>
<keyword evidence="3" id="KW-0597">Phosphoprotein</keyword>
<evidence type="ECO:0000256" key="5">
    <source>
        <dbReference type="ARBA" id="ARBA00022777"/>
    </source>
</evidence>
<dbReference type="KEGG" id="spad:DVK44_27790"/>
<dbReference type="Pfam" id="PF02518">
    <property type="entry name" value="HATPase_c"/>
    <property type="match status" value="1"/>
</dbReference>
<feature type="domain" description="Histidine kinase/HSP90-like ATPase" evidence="7">
    <location>
        <begin position="246"/>
        <end position="354"/>
    </location>
</feature>
<dbReference type="GO" id="GO:0005886">
    <property type="term" value="C:plasma membrane"/>
    <property type="evidence" value="ECO:0007669"/>
    <property type="project" value="TreeGrafter"/>
</dbReference>
<dbReference type="InterPro" id="IPR050428">
    <property type="entry name" value="TCS_sensor_his_kinase"/>
</dbReference>
<reference evidence="9" key="1">
    <citation type="submission" date="2018-07" db="EMBL/GenBank/DDBJ databases">
        <authorList>
            <person name="Zhao J."/>
        </authorList>
    </citation>
    <scope>NUCLEOTIDE SEQUENCE [LARGE SCALE GENOMIC DNA]</scope>
    <source>
        <strain evidence="9">GSSD-12</strain>
    </source>
</reference>
<sequence>MTLTLAILMAVAGAVLAAYFRHTSRRAERKAALSQERAERLAWQLGAVEGFVGYVADTVVPAAAVKARTGRSYRPDLAAPSQLAGTPIAGAIGALAGQVASVIAVSGQQAQKAAEEQLAQARRDADQRVALVRRESGDVARAAVRAFASSTVQRASKLSTQISAGVRRHVSDEAYETLVEIDHLAQQMLLTASGYAVLAGEKLSRRHPVTVLTDVVRSAMGRVEGYQRVLHPEMDSLAVESRAVEAVVHTLAILLDNALRYSPPNARVHVSLEHSNGAVFLVVDDAGLRMEDERLSWARRVMASAERDDITALGAYPQTGLRVAAILAAGYGYRVEVTAPNVYGGTRAFLVLPQNLLTTPPPPPVPTPPTRQQPTPEPEPVVSSTTANGLTVRQRPAKPAAASPGVSVAPSVGPGRPEVSVAWLEGSRRGRGMPSNSPETEGR</sequence>
<evidence type="ECO:0000256" key="2">
    <source>
        <dbReference type="ARBA" id="ARBA00012438"/>
    </source>
</evidence>
<evidence type="ECO:0000256" key="4">
    <source>
        <dbReference type="ARBA" id="ARBA00022679"/>
    </source>
</evidence>
<keyword evidence="4" id="KW-0808">Transferase</keyword>
<dbReference type="PANTHER" id="PTHR45436">
    <property type="entry name" value="SENSOR HISTIDINE KINASE YKOH"/>
    <property type="match status" value="1"/>
</dbReference>